<dbReference type="EMBL" id="BROD01000001">
    <property type="protein sequence ID" value="GKX65392.1"/>
    <property type="molecule type" value="Genomic_DNA"/>
</dbReference>
<keyword evidence="1" id="KW-0547">Nucleotide-binding</keyword>
<comment type="caution">
    <text evidence="1">The sequence shown here is derived from an EMBL/GenBank/DDBJ whole genome shotgun (WGS) entry which is preliminary data.</text>
</comment>
<evidence type="ECO:0000313" key="2">
    <source>
        <dbReference type="Proteomes" id="UP001058074"/>
    </source>
</evidence>
<sequence>MNIFFNNIYKDYEGKAVFSGIKGKINSGDRLGIIGANGIGKSTLAKILVGEEHFEKGELSYSPLNLRVMYLYPEVDEEGSVKSHLDSFLKTDISKLDLEEVLSKLNCNGDMLNYDMSKLSGGEKTKVMLLKAYLSSCDIMILDEPTNHLDIETTDFLQKVLQDRTFVVISHDRYFLDKVCNKIWYMNKGVINEYCGNYSKFVELKEIEDRENQKEYSKQQRKIEELEEMIEDRKEWYAKAHKDAGQNDFQRAKAKKHVSVMRNKEKQLERLRENKVEKPEKQLSPCFNIINKSVMNLKLPRYILQAKGLTKEFSERKIFGNISFEILKGDKVGLIGVNGSGKTTLLKMIIGEDKNYSGKITINPSIKIAYLSQNLDTLKFEETILENVLCNDITEREARLFLSTLLFKGDDVFKKIKDLSMGEKVRVAFCNLILSGGNMLIMDEPTNYLDMPSREKMEQVLKEFKGAVIFVSHDRYFINNVATRIFHLKEGKILSYNCGYEEYLQKINSVNKDQNKENELMRLNLELAFISGKLGEMGISEEEKDDFNNKFIEVYKQIAQLSR</sequence>
<keyword evidence="1" id="KW-0067">ATP-binding</keyword>
<name>A0ACB5R894_9CLOT</name>
<gene>
    <name evidence="1" type="ORF">rsdtw13_06500</name>
</gene>
<protein>
    <submittedName>
        <fullName evidence="1">ABC transporter ATP-binding protein</fullName>
    </submittedName>
</protein>
<accession>A0ACB5R894</accession>
<reference evidence="1" key="1">
    <citation type="journal article" date="2025" name="Int. J. Syst. Evol. Microbiol.">
        <title>Inconstantimicrobium mannanitabidum sp. nov., a novel member of the family Clostridiaceae isolated from anoxic soil under the treatment of reductive soil disinfestation.</title>
        <authorList>
            <person name="Ueki A."/>
            <person name="Tonouchi A."/>
            <person name="Honma S."/>
            <person name="Kaku N."/>
            <person name="Ueki K."/>
        </authorList>
    </citation>
    <scope>NUCLEOTIDE SEQUENCE</scope>
    <source>
        <strain evidence="1">TW13</strain>
    </source>
</reference>
<evidence type="ECO:0000313" key="1">
    <source>
        <dbReference type="EMBL" id="GKX65392.1"/>
    </source>
</evidence>
<dbReference type="Proteomes" id="UP001058074">
    <property type="component" value="Unassembled WGS sequence"/>
</dbReference>
<organism evidence="1 2">
    <name type="scientific">Inconstantimicrobium mannanitabidum</name>
    <dbReference type="NCBI Taxonomy" id="1604901"/>
    <lineage>
        <taxon>Bacteria</taxon>
        <taxon>Bacillati</taxon>
        <taxon>Bacillota</taxon>
        <taxon>Clostridia</taxon>
        <taxon>Eubacteriales</taxon>
        <taxon>Clostridiaceae</taxon>
        <taxon>Inconstantimicrobium</taxon>
    </lineage>
</organism>
<proteinExistence type="predicted"/>
<keyword evidence="2" id="KW-1185">Reference proteome</keyword>